<feature type="region of interest" description="Disordered" evidence="3">
    <location>
        <begin position="152"/>
        <end position="178"/>
    </location>
</feature>
<proteinExistence type="inferred from homology"/>
<accession>A0ABW3DQK1</accession>
<evidence type="ECO:0000313" key="7">
    <source>
        <dbReference type="Proteomes" id="UP001597024"/>
    </source>
</evidence>
<dbReference type="InterPro" id="IPR029058">
    <property type="entry name" value="AB_hydrolase_fold"/>
</dbReference>
<name>A0ABW3DQK1_9ACTN</name>
<dbReference type="SUPFAM" id="SSF53474">
    <property type="entry name" value="alpha/beta-Hydrolases"/>
    <property type="match status" value="1"/>
</dbReference>
<reference evidence="7" key="1">
    <citation type="journal article" date="2019" name="Int. J. Syst. Evol. Microbiol.">
        <title>The Global Catalogue of Microorganisms (GCM) 10K type strain sequencing project: providing services to taxonomists for standard genome sequencing and annotation.</title>
        <authorList>
            <consortium name="The Broad Institute Genomics Platform"/>
            <consortium name="The Broad Institute Genome Sequencing Center for Infectious Disease"/>
            <person name="Wu L."/>
            <person name="Ma J."/>
        </authorList>
    </citation>
    <scope>NUCLEOTIDE SEQUENCE [LARGE SCALE GENOMIC DNA]</scope>
    <source>
        <strain evidence="7">CCUG 62974</strain>
    </source>
</reference>
<comment type="caution">
    <text evidence="6">The sequence shown here is derived from an EMBL/GenBank/DDBJ whole genome shotgun (WGS) entry which is preliminary data.</text>
</comment>
<dbReference type="PANTHER" id="PTHR43248">
    <property type="entry name" value="2-SUCCINYL-6-HYDROXY-2,4-CYCLOHEXADIENE-1-CARBOXYLATE SYNTHASE"/>
    <property type="match status" value="1"/>
</dbReference>
<dbReference type="Pfam" id="PF08386">
    <property type="entry name" value="Abhydrolase_4"/>
    <property type="match status" value="1"/>
</dbReference>
<evidence type="ECO:0000259" key="4">
    <source>
        <dbReference type="Pfam" id="PF00561"/>
    </source>
</evidence>
<dbReference type="InterPro" id="IPR013595">
    <property type="entry name" value="Pept_S33_TAP-like_C"/>
</dbReference>
<sequence>MFTARVSPGTRPALVAVACLTGLAGLGITGVADAHVGQGSLTWRTCAKTAKDWPVENDTRTECSTLTVPLDYANPQGRKVKIAVSRIRATDPGRRRGVLVISPGGPGVSNIDAPATYAAGKLGTLAVDHDLIGFDPRGVGYSDKIKCDWADPSPAASAGGKGTGRKPPPTASPKAKAKAEFAETAAYNRRCAAKDPAFVRQLTTTNIARDLDSIRAALGESKIGFYGVSYGTAVGVNYRSLFDDRVSAMWVDSVMPPVIDLTAMDATTDALQERRFEAFVPWLARHDTEYHFGTTDAMVRKTLFTLRDRLSRKPRAVGDGTVLDGDWVSGLLGVEPRDWISSARDLATVREGGVPLSARPAPQPAKVFGFDDNPLGLNLIQYQAIFCNEGVGGRDFERVWAATQARKATFPATGGYFERSRWCAGWPWPARPWKPVKGTSPLQLSGHIDESVTPYAWATDTWKAVGGTLLTVQDNEHASLRRLPCAAKVIDFFRTGRTATGTCPGMR</sequence>
<dbReference type="Pfam" id="PF00561">
    <property type="entry name" value="Abhydrolase_1"/>
    <property type="match status" value="1"/>
</dbReference>
<protein>
    <submittedName>
        <fullName evidence="6">Alpha/beta fold hydrolase</fullName>
    </submittedName>
</protein>
<evidence type="ECO:0000259" key="5">
    <source>
        <dbReference type="Pfam" id="PF08386"/>
    </source>
</evidence>
<gene>
    <name evidence="6" type="ORF">ACFQ08_12395</name>
</gene>
<evidence type="ECO:0000313" key="6">
    <source>
        <dbReference type="EMBL" id="MFD0885347.1"/>
    </source>
</evidence>
<feature type="domain" description="AB hydrolase-1" evidence="4">
    <location>
        <begin position="98"/>
        <end position="293"/>
    </location>
</feature>
<dbReference type="InterPro" id="IPR051601">
    <property type="entry name" value="Serine_prot/Carboxylest_S33"/>
</dbReference>
<evidence type="ECO:0000256" key="1">
    <source>
        <dbReference type="ARBA" id="ARBA00010088"/>
    </source>
</evidence>
<dbReference type="PANTHER" id="PTHR43248:SF30">
    <property type="entry name" value="AB HYDROLASE-1 DOMAIN-CONTAINING PROTEIN"/>
    <property type="match status" value="1"/>
</dbReference>
<organism evidence="6 7">
    <name type="scientific">Streptosporangium algeriense</name>
    <dbReference type="NCBI Taxonomy" id="1682748"/>
    <lineage>
        <taxon>Bacteria</taxon>
        <taxon>Bacillati</taxon>
        <taxon>Actinomycetota</taxon>
        <taxon>Actinomycetes</taxon>
        <taxon>Streptosporangiales</taxon>
        <taxon>Streptosporangiaceae</taxon>
        <taxon>Streptosporangium</taxon>
    </lineage>
</organism>
<dbReference type="InterPro" id="IPR000073">
    <property type="entry name" value="AB_hydrolase_1"/>
</dbReference>
<comment type="similarity">
    <text evidence="1">Belongs to the peptidase S33 family.</text>
</comment>
<dbReference type="GO" id="GO:0016787">
    <property type="term" value="F:hydrolase activity"/>
    <property type="evidence" value="ECO:0007669"/>
    <property type="project" value="UniProtKB-KW"/>
</dbReference>
<dbReference type="Gene3D" id="3.40.50.1820">
    <property type="entry name" value="alpha/beta hydrolase"/>
    <property type="match status" value="1"/>
</dbReference>
<keyword evidence="7" id="KW-1185">Reference proteome</keyword>
<evidence type="ECO:0000256" key="2">
    <source>
        <dbReference type="ARBA" id="ARBA00022801"/>
    </source>
</evidence>
<keyword evidence="2 6" id="KW-0378">Hydrolase</keyword>
<dbReference type="EMBL" id="JBHTHX010000338">
    <property type="protein sequence ID" value="MFD0885347.1"/>
    <property type="molecule type" value="Genomic_DNA"/>
</dbReference>
<feature type="domain" description="Peptidase S33 tripeptidyl aminopeptidase-like C-terminal" evidence="5">
    <location>
        <begin position="416"/>
        <end position="498"/>
    </location>
</feature>
<evidence type="ECO:0000256" key="3">
    <source>
        <dbReference type="SAM" id="MobiDB-lite"/>
    </source>
</evidence>
<dbReference type="Proteomes" id="UP001597024">
    <property type="component" value="Unassembled WGS sequence"/>
</dbReference>